<protein>
    <recommendedName>
        <fullName evidence="3">DUF1641 domain-containing protein</fullName>
    </recommendedName>
</protein>
<sequence>MGKVGKEAVVGEPIEHLLVEKLSDPHTMEQLVRLLDKLENVTFLLDMLENFLRRGPEFADSINELVILLRQSLSRPEYVTRFEHALTALQRMQEFLDSPQVQELFKSDVLDVRSVQTIGKVSRSLLQASKETMETGTKRVGIIGLMRALSDPEVQPALNFVLNFARHLSKEISNA</sequence>
<evidence type="ECO:0008006" key="3">
    <source>
        <dbReference type="Google" id="ProtNLM"/>
    </source>
</evidence>
<reference evidence="1 2" key="1">
    <citation type="submission" date="2017-04" db="EMBL/GenBank/DDBJ databases">
        <title>The genome sequence of Parageobacillus galactosidasius DSM 18751.</title>
        <authorList>
            <person name="Ramaloko W.T."/>
            <person name="Koen N."/>
            <person name="Polliack S."/>
            <person name="Aliyu H."/>
            <person name="Lebre P."/>
            <person name="Mohr T."/>
            <person name="Oswald F."/>
            <person name="Zwick M."/>
            <person name="Neumann A."/>
            <person name="Syldatk C."/>
            <person name="Cowan D."/>
            <person name="De Maayer P."/>
        </authorList>
    </citation>
    <scope>NUCLEOTIDE SEQUENCE [LARGE SCALE GENOMIC DNA]</scope>
    <source>
        <strain evidence="1 2">DSM 18751</strain>
    </source>
</reference>
<dbReference type="EMBL" id="NDYL01000002">
    <property type="protein sequence ID" value="OXB91718.1"/>
    <property type="molecule type" value="Genomic_DNA"/>
</dbReference>
<evidence type="ECO:0000313" key="2">
    <source>
        <dbReference type="Proteomes" id="UP000198394"/>
    </source>
</evidence>
<proteinExistence type="predicted"/>
<organism evidence="1 2">
    <name type="scientific">Parageobacillus galactosidasius</name>
    <dbReference type="NCBI Taxonomy" id="883812"/>
    <lineage>
        <taxon>Bacteria</taxon>
        <taxon>Bacillati</taxon>
        <taxon>Bacillota</taxon>
        <taxon>Bacilli</taxon>
        <taxon>Bacillales</taxon>
        <taxon>Anoxybacillaceae</taxon>
        <taxon>Parageobacillus</taxon>
    </lineage>
</organism>
<evidence type="ECO:0000313" key="1">
    <source>
        <dbReference type="EMBL" id="OXB91718.1"/>
    </source>
</evidence>
<dbReference type="Pfam" id="PF07849">
    <property type="entry name" value="DUF1641"/>
    <property type="match status" value="1"/>
</dbReference>
<dbReference type="PANTHER" id="PTHR39180">
    <property type="match status" value="1"/>
</dbReference>
<dbReference type="PANTHER" id="PTHR39180:SF2">
    <property type="entry name" value="DUF1641 DOMAIN-CONTAINING PROTEIN"/>
    <property type="match status" value="1"/>
</dbReference>
<dbReference type="AlphaFoldDB" id="A0A226QIJ4"/>
<dbReference type="Proteomes" id="UP000198394">
    <property type="component" value="Unassembled WGS sequence"/>
</dbReference>
<accession>A0A226QIJ4</accession>
<comment type="caution">
    <text evidence="1">The sequence shown here is derived from an EMBL/GenBank/DDBJ whole genome shotgun (WGS) entry which is preliminary data.</text>
</comment>
<gene>
    <name evidence="1" type="ORF">B9L23_10290</name>
</gene>
<keyword evidence="2" id="KW-1185">Reference proteome</keyword>
<name>A0A226QIJ4_9BACL</name>
<dbReference type="InterPro" id="IPR012440">
    <property type="entry name" value="DUF1641"/>
</dbReference>
<dbReference type="RefSeq" id="WP_089097591.1">
    <property type="nucleotide sequence ID" value="NZ_NDYL01000002.1"/>
</dbReference>